<organism evidence="1 2">
    <name type="scientific">Avena sativa</name>
    <name type="common">Oat</name>
    <dbReference type="NCBI Taxonomy" id="4498"/>
    <lineage>
        <taxon>Eukaryota</taxon>
        <taxon>Viridiplantae</taxon>
        <taxon>Streptophyta</taxon>
        <taxon>Embryophyta</taxon>
        <taxon>Tracheophyta</taxon>
        <taxon>Spermatophyta</taxon>
        <taxon>Magnoliopsida</taxon>
        <taxon>Liliopsida</taxon>
        <taxon>Poales</taxon>
        <taxon>Poaceae</taxon>
        <taxon>BOP clade</taxon>
        <taxon>Pooideae</taxon>
        <taxon>Poodae</taxon>
        <taxon>Poeae</taxon>
        <taxon>Poeae Chloroplast Group 1 (Aveneae type)</taxon>
        <taxon>Aveninae</taxon>
        <taxon>Avena</taxon>
    </lineage>
</organism>
<dbReference type="EnsemblPlants" id="AVESA.00010b.r2.5CG0875580.1">
    <property type="protein sequence ID" value="AVESA.00010b.r2.5CG0875580.1.CDS"/>
    <property type="gene ID" value="AVESA.00010b.r2.5CG0875580"/>
</dbReference>
<reference evidence="1" key="1">
    <citation type="submission" date="2021-05" db="EMBL/GenBank/DDBJ databases">
        <authorList>
            <person name="Scholz U."/>
            <person name="Mascher M."/>
            <person name="Fiebig A."/>
        </authorList>
    </citation>
    <scope>NUCLEOTIDE SEQUENCE [LARGE SCALE GENOMIC DNA]</scope>
</reference>
<accession>A0ACD5Y2E6</accession>
<proteinExistence type="predicted"/>
<sequence length="824" mass="90338">MDCRSALGSSITVLLILVLLPLRASDDRLTLGKPLSPGATIVSHGGVFALGFFAPSGAAPANLYLGIWYNSVTELTVVWIANREAPVANSTAPTLYLTNTSNLVLGDVKGRVWTTYVASASSSSSPEAVLLDTGNLVIRSPNGTILWESFDHPTDTMLPDMKMVIKQGSRSGSPMERLVSWKGPSDPSPGTFSYGGDPATSLQVILWNGTRPLYRSAPWTGYRVKSEYQTSSTSSISIYLAIVNDEDERYISFTLSDGAWLTRLVLTYSGGIQIQSWNASSSAWAVLGQWPLYRCDYYGYCGPNGYCDETATPLPTCMCLNGFEPASKDEWQTGRFSEGCRRKEALGGCGTGDGFFILQGMKLPDGFALVANKTLMECATECARNCSCVAYAYANLTSGTFRGDTTRCLVWAGQLVDTGKFGSSPAGDTLYLRTAGLDDDAAGKKTKSNTVRIALTTAGSNVVIIMCIFLAFFKLRGKNKKLEKYKKLKVSSYGSSDLEFPFVRFEEISMATENFSETCVIGQGGFGKVYKGTLHGQQIAVKRLSRDSQQGTIEFTSEVILIAKLQHRNLVRLLGCCDEGDEKLLIYEYLPNMSLYATLFDESRKMLLDWATRFSIIKGVARGLLYLHRDSRMTIIHRDLKAGNILLDAEMNPKIADFGMARIFGNNQENANTQRVVGTYGYMAPEYAMEGVFSAKSDIYSFGVLLLEVVTGIKRSSSSHTLGYSSLIDYFWNMWKEGKAKDLVDSFIMDTCSLDEVFLSIHVALLCIQENPDDRPPMSSVISALEKGSTTLPAPSRPGYLVRRIPEVEQMTVNALTLTDIDGR</sequence>
<keyword evidence="2" id="KW-1185">Reference proteome</keyword>
<evidence type="ECO:0000313" key="1">
    <source>
        <dbReference type="EnsemblPlants" id="AVESA.00010b.r2.5CG0875580.1.CDS"/>
    </source>
</evidence>
<dbReference type="Proteomes" id="UP001732700">
    <property type="component" value="Chromosome 5C"/>
</dbReference>
<protein>
    <submittedName>
        <fullName evidence="1">Uncharacterized protein</fullName>
    </submittedName>
</protein>
<reference evidence="1" key="2">
    <citation type="submission" date="2025-09" db="UniProtKB">
        <authorList>
            <consortium name="EnsemblPlants"/>
        </authorList>
    </citation>
    <scope>IDENTIFICATION</scope>
</reference>
<name>A0ACD5Y2E6_AVESA</name>
<evidence type="ECO:0000313" key="2">
    <source>
        <dbReference type="Proteomes" id="UP001732700"/>
    </source>
</evidence>